<protein>
    <recommendedName>
        <fullName evidence="5">BRCT domain-containing protein</fullName>
    </recommendedName>
</protein>
<dbReference type="InterPro" id="IPR036420">
    <property type="entry name" value="BRCT_dom_sf"/>
</dbReference>
<dbReference type="CDD" id="cd17724">
    <property type="entry name" value="BRCT_p53bp1_rpt2"/>
    <property type="match status" value="1"/>
</dbReference>
<comment type="caution">
    <text evidence="6">The sequence shown here is derived from an EMBL/GenBank/DDBJ whole genome shotgun (WGS) entry which is preliminary data.</text>
</comment>
<dbReference type="InterPro" id="IPR047250">
    <property type="entry name" value="BRCT_p53bp1-like_rpt2"/>
</dbReference>
<feature type="compositionally biased region" description="Basic and acidic residues" evidence="4">
    <location>
        <begin position="382"/>
        <end position="410"/>
    </location>
</feature>
<dbReference type="GO" id="GO:0000077">
    <property type="term" value="P:DNA damage checkpoint signaling"/>
    <property type="evidence" value="ECO:0007669"/>
    <property type="project" value="TreeGrafter"/>
</dbReference>
<reference evidence="6 7" key="1">
    <citation type="journal article" date="2018" name="New Phytol.">
        <title>Phylogenomics of Endogonaceae and evolution of mycorrhizas within Mucoromycota.</title>
        <authorList>
            <person name="Chang Y."/>
            <person name="Desiro A."/>
            <person name="Na H."/>
            <person name="Sandor L."/>
            <person name="Lipzen A."/>
            <person name="Clum A."/>
            <person name="Barry K."/>
            <person name="Grigoriev I.V."/>
            <person name="Martin F.M."/>
            <person name="Stajich J.E."/>
            <person name="Smith M.E."/>
            <person name="Bonito G."/>
            <person name="Spatafora J.W."/>
        </authorList>
    </citation>
    <scope>NUCLEOTIDE SEQUENCE [LARGE SCALE GENOMIC DNA]</scope>
    <source>
        <strain evidence="6 7">AD002</strain>
    </source>
</reference>
<dbReference type="Gene3D" id="2.30.30.140">
    <property type="match status" value="1"/>
</dbReference>
<dbReference type="InterPro" id="IPR047249">
    <property type="entry name" value="BRCT_p53bp1-like_rpt1"/>
</dbReference>
<feature type="region of interest" description="Disordered" evidence="4">
    <location>
        <begin position="365"/>
        <end position="433"/>
    </location>
</feature>
<dbReference type="Proteomes" id="UP000274822">
    <property type="component" value="Unassembled WGS sequence"/>
</dbReference>
<dbReference type="SUPFAM" id="SSF63748">
    <property type="entry name" value="Tudor/PWWP/MBT"/>
    <property type="match status" value="1"/>
</dbReference>
<feature type="region of interest" description="Disordered" evidence="4">
    <location>
        <begin position="827"/>
        <end position="857"/>
    </location>
</feature>
<accession>A0A433QGA5</accession>
<feature type="region of interest" description="Disordered" evidence="4">
    <location>
        <begin position="750"/>
        <end position="809"/>
    </location>
</feature>
<name>A0A433QGA5_9FUNG</name>
<evidence type="ECO:0000256" key="2">
    <source>
        <dbReference type="ARBA" id="ARBA00022763"/>
    </source>
</evidence>
<dbReference type="SMART" id="SM00292">
    <property type="entry name" value="BRCT"/>
    <property type="match status" value="2"/>
</dbReference>
<feature type="compositionally biased region" description="Basic and acidic residues" evidence="4">
    <location>
        <begin position="766"/>
        <end position="782"/>
    </location>
</feature>
<dbReference type="CDD" id="cd04508">
    <property type="entry name" value="Tudor_SF"/>
    <property type="match status" value="1"/>
</dbReference>
<gene>
    <name evidence="6" type="ORF">BC938DRAFT_481417</name>
</gene>
<evidence type="ECO:0000256" key="4">
    <source>
        <dbReference type="SAM" id="MobiDB-lite"/>
    </source>
</evidence>
<feature type="compositionally biased region" description="Polar residues" evidence="4">
    <location>
        <begin position="54"/>
        <end position="78"/>
    </location>
</feature>
<feature type="region of interest" description="Disordered" evidence="4">
    <location>
        <begin position="1010"/>
        <end position="1041"/>
    </location>
</feature>
<dbReference type="PANTHER" id="PTHR15321:SF3">
    <property type="entry name" value="TP53-BINDING PROTEIN 1"/>
    <property type="match status" value="1"/>
</dbReference>
<dbReference type="PANTHER" id="PTHR15321">
    <property type="entry name" value="TUMOR SUPPRESSOR P53-BINDING PROTEIN 1"/>
    <property type="match status" value="1"/>
</dbReference>
<feature type="domain" description="BRCT" evidence="5">
    <location>
        <begin position="1214"/>
        <end position="1341"/>
    </location>
</feature>
<evidence type="ECO:0000313" key="7">
    <source>
        <dbReference type="Proteomes" id="UP000274822"/>
    </source>
</evidence>
<comment type="subcellular location">
    <subcellularLocation>
        <location evidence="1">Nucleus</location>
    </subcellularLocation>
</comment>
<keyword evidence="3" id="KW-0539">Nucleus</keyword>
<feature type="compositionally biased region" description="Polar residues" evidence="4">
    <location>
        <begin position="121"/>
        <end position="138"/>
    </location>
</feature>
<keyword evidence="2" id="KW-0227">DNA damage</keyword>
<dbReference type="GO" id="GO:0042393">
    <property type="term" value="F:histone binding"/>
    <property type="evidence" value="ECO:0007669"/>
    <property type="project" value="TreeGrafter"/>
</dbReference>
<feature type="region of interest" description="Disordered" evidence="4">
    <location>
        <begin position="499"/>
        <end position="528"/>
    </location>
</feature>
<evidence type="ECO:0000256" key="1">
    <source>
        <dbReference type="ARBA" id="ARBA00004123"/>
    </source>
</evidence>
<proteinExistence type="predicted"/>
<dbReference type="GO" id="GO:0045944">
    <property type="term" value="P:positive regulation of transcription by RNA polymerase II"/>
    <property type="evidence" value="ECO:0007669"/>
    <property type="project" value="TreeGrafter"/>
</dbReference>
<organism evidence="6 7">
    <name type="scientific">Jimgerdemannia flammicorona</name>
    <dbReference type="NCBI Taxonomy" id="994334"/>
    <lineage>
        <taxon>Eukaryota</taxon>
        <taxon>Fungi</taxon>
        <taxon>Fungi incertae sedis</taxon>
        <taxon>Mucoromycota</taxon>
        <taxon>Mucoromycotina</taxon>
        <taxon>Endogonomycetes</taxon>
        <taxon>Endogonales</taxon>
        <taxon>Endogonaceae</taxon>
        <taxon>Jimgerdemannia</taxon>
    </lineage>
</organism>
<dbReference type="Gene3D" id="3.40.50.10190">
    <property type="entry name" value="BRCT domain"/>
    <property type="match status" value="2"/>
</dbReference>
<evidence type="ECO:0000259" key="5">
    <source>
        <dbReference type="PROSITE" id="PS50172"/>
    </source>
</evidence>
<feature type="compositionally biased region" description="Basic and acidic residues" evidence="4">
    <location>
        <begin position="1017"/>
        <end position="1026"/>
    </location>
</feature>
<feature type="domain" description="BRCT" evidence="5">
    <location>
        <begin position="1055"/>
        <end position="1189"/>
    </location>
</feature>
<dbReference type="InterPro" id="IPR001357">
    <property type="entry name" value="BRCT_dom"/>
</dbReference>
<dbReference type="GO" id="GO:0005634">
    <property type="term" value="C:nucleus"/>
    <property type="evidence" value="ECO:0007669"/>
    <property type="project" value="UniProtKB-SubCell"/>
</dbReference>
<evidence type="ECO:0000256" key="3">
    <source>
        <dbReference type="ARBA" id="ARBA00023242"/>
    </source>
</evidence>
<feature type="region of interest" description="Disordered" evidence="4">
    <location>
        <begin position="119"/>
        <end position="142"/>
    </location>
</feature>
<dbReference type="InterPro" id="IPR041297">
    <property type="entry name" value="Crb2_Tudor"/>
</dbReference>
<feature type="region of interest" description="Disordered" evidence="4">
    <location>
        <begin position="19"/>
        <end position="78"/>
    </location>
</feature>
<dbReference type="SUPFAM" id="SSF52113">
    <property type="entry name" value="BRCT domain"/>
    <property type="match status" value="2"/>
</dbReference>
<sequence length="1348" mass="148955">MTDSQKRSNAICDPLIRSLLRGGRGEGGGGRGEIATGVDRTADIRPPFPPNATLGLTNTSGDGPSKVHSNGTKSSSDTLTLVTKEMNWSNCPKMVDSPVSEKIVAYPDIQENIAAAPEDNTLPSSQLHNTSAWQNSFPVNDGDPNDTNIVGEFDSYFRRPFPIVVPSTPIAAFTPMNRVNSRPNEPDAILVAQTPSPRPAAQYVQRSPAGDVVLSTLELADVGVLEIAGIGTPAAAASSIRKVTKENVDGSAKQQQMEYCVSQSGEVDVKLEGITQVRDSRLEDSQSKLSQIMTKTSQKTKSYAPTVESRTMQRTLVSALQPKSNIDSQYSTQNGAPDPFHLSGRVPQLIDSEEMWPMAPLVGHPMVAPPSDDEMDMGGDNNHNEFLEKNDGRAGDGGKNDGVRDDERSLKSATTESSDILEETVDREGNGPVEWTHTKTLATIGYTLQSDDEDRIKKPWIDFPLPNLNAKVRGTTTNTTPIKVKASSSLSSVDIETTFHPMDTSHPFPPNDGENAATHDTPIKPAPKSDHVAARRFSPSSSLHFEPPAQLKLAQNVNNAEFGNVALQKPILMSSTTKARTTSWPRYKSVYETSQMMKRREKKTEDEDIEDFMVFGKLLERERERFREETGTNMEVEDDELGRAENNWDQSGVLGKEDIRNGPEYMDLVTPSSSSLAEGSTSQMLLDDEQEVNEDVRFETSVHITSLPTTSTRRLSIPTARDNLLASNNGLSVGNASKGTVTITKAVRKENLKAKNDSNTKSPRMTKIDESKIQQSGDRSHWNEICNSGDDSSEQGSKSMTENNSESKRKIVEVGVEGVNLSHHYQNQESEGYATDNEADIPTTAKPSPSKSASTRTNSSIFIAPQSDRRLEFGSNTRVWAKWSEDRQWYPATIVRRIDYLDKYKVRYDDHDQGMCKTKNLRHLRISVGDTVLAAWTHKYFRQASVIRVLQSDRKFEIRFHDTPKRSIKILDVKNMALSDELVQARDVRVGSMDWNSVTKDKSTLLVSPSISVPKNKGKEKEREVAPAETHSTSLTPSKRKLRSESVSLGIQTEPREIIFAGIGFVITNLNPTLQKQSSCDDAASDTSAFDHQSTVDSIRKGGGIIVDNISDFYRGRLCITPQKTSPSHPGGSRKTTLSVKSVVLVAPTPKRTLKYLMALALGLPRVSIIWIHDCVKQNILLDYNRYLLSNGFSEELSAHIGCFGLRSRLCLGDDPGVFAGLTFHVNGGTNKKFAIETESVIEAAGGAIVSIRRHLIATKTAALSSRTPRHIKCDYVISEKEPTAKFRELIMKRFRRFEVTDIKLEGVQEGPMNCPPVLSMEWVIQCLINQRIVDLNNRKGYTSWVKE</sequence>
<dbReference type="InterPro" id="IPR047252">
    <property type="entry name" value="TP53BP1-like"/>
</dbReference>
<dbReference type="CDD" id="cd17745">
    <property type="entry name" value="BRCT_p53bp1_rpt1"/>
    <property type="match status" value="1"/>
</dbReference>
<dbReference type="PROSITE" id="PS50172">
    <property type="entry name" value="BRCT"/>
    <property type="match status" value="2"/>
</dbReference>
<feature type="compositionally biased region" description="Polar residues" evidence="4">
    <location>
        <begin position="785"/>
        <end position="804"/>
    </location>
</feature>
<feature type="compositionally biased region" description="Polar residues" evidence="4">
    <location>
        <begin position="845"/>
        <end position="857"/>
    </location>
</feature>
<evidence type="ECO:0000313" key="6">
    <source>
        <dbReference type="EMBL" id="RUS28809.1"/>
    </source>
</evidence>
<keyword evidence="7" id="KW-1185">Reference proteome</keyword>
<dbReference type="EMBL" id="RBNJ01006094">
    <property type="protein sequence ID" value="RUS28809.1"/>
    <property type="molecule type" value="Genomic_DNA"/>
</dbReference>
<dbReference type="Pfam" id="PF18115">
    <property type="entry name" value="Tudor_3"/>
    <property type="match status" value="1"/>
</dbReference>